<dbReference type="InterPro" id="IPR052555">
    <property type="entry name" value="dCTP_Pyrophosphatase"/>
</dbReference>
<accession>A0ABS0T8W4</accession>
<evidence type="ECO:0000313" key="2">
    <source>
        <dbReference type="EMBL" id="MBI5974887.1"/>
    </source>
</evidence>
<dbReference type="CDD" id="cd11541">
    <property type="entry name" value="NTP-PPase_u4"/>
    <property type="match status" value="1"/>
</dbReference>
<dbReference type="PANTHER" id="PTHR46523:SF1">
    <property type="entry name" value="DCTP PYROPHOSPHATASE 1"/>
    <property type="match status" value="1"/>
</dbReference>
<dbReference type="RefSeq" id="WP_198617672.1">
    <property type="nucleotide sequence ID" value="NZ_JABANU010000009.1"/>
</dbReference>
<dbReference type="SUPFAM" id="SSF101386">
    <property type="entry name" value="all-alpha NTP pyrophosphatases"/>
    <property type="match status" value="1"/>
</dbReference>
<comment type="caution">
    <text evidence="2">The sequence shown here is derived from an EMBL/GenBank/DDBJ whole genome shotgun (WGS) entry which is preliminary data.</text>
</comment>
<reference evidence="2 3" key="1">
    <citation type="submission" date="2020-04" db="EMBL/GenBank/DDBJ databases">
        <title>Staphylococcus species from domestic dog.</title>
        <authorList>
            <person name="Paterson G.K."/>
        </authorList>
    </citation>
    <scope>NUCLEOTIDE SEQUENCE [LARGE SCALE GENOMIC DNA]</scope>
    <source>
        <strain evidence="2 3">H16/1A</strain>
    </source>
</reference>
<dbReference type="InterPro" id="IPR004518">
    <property type="entry name" value="MazG-like_dom"/>
</dbReference>
<name>A0ABS0T8W4_9STAP</name>
<feature type="domain" description="NTP pyrophosphohydrolase MazG-like" evidence="1">
    <location>
        <begin position="30"/>
        <end position="98"/>
    </location>
</feature>
<evidence type="ECO:0000259" key="1">
    <source>
        <dbReference type="Pfam" id="PF03819"/>
    </source>
</evidence>
<dbReference type="PIRSF" id="PIRSF006639">
    <property type="entry name" value="UCP006639_pph"/>
    <property type="match status" value="1"/>
</dbReference>
<dbReference type="PANTHER" id="PTHR46523">
    <property type="entry name" value="DCTP PYROPHOSPHATASE 1"/>
    <property type="match status" value="1"/>
</dbReference>
<dbReference type="EMBL" id="JABANU010000009">
    <property type="protein sequence ID" value="MBI5974887.1"/>
    <property type="molecule type" value="Genomic_DNA"/>
</dbReference>
<dbReference type="InterPro" id="IPR011379">
    <property type="entry name" value="MazG-related_GP37"/>
</dbReference>
<proteinExistence type="predicted"/>
<dbReference type="Pfam" id="PF03819">
    <property type="entry name" value="MazG"/>
    <property type="match status" value="1"/>
</dbReference>
<dbReference type="Proteomes" id="UP000751852">
    <property type="component" value="Unassembled WGS sequence"/>
</dbReference>
<protein>
    <submittedName>
        <fullName evidence="2">Nucleoside triphosphate pyrophosphohydrolase family protein</fullName>
    </submittedName>
</protein>
<organism evidence="2 3">
    <name type="scientific">Staphylococcus canis</name>
    <dbReference type="NCBI Taxonomy" id="2724942"/>
    <lineage>
        <taxon>Bacteria</taxon>
        <taxon>Bacillati</taxon>
        <taxon>Bacillota</taxon>
        <taxon>Bacilli</taxon>
        <taxon>Bacillales</taxon>
        <taxon>Staphylococcaceae</taxon>
        <taxon>Staphylococcus</taxon>
    </lineage>
</organism>
<dbReference type="Gene3D" id="1.10.287.1080">
    <property type="entry name" value="MazG-like"/>
    <property type="match status" value="1"/>
</dbReference>
<sequence length="109" mass="12548">MEFNHYQKAAQRTLNTQKMQKELLQMGALGLNGEAGEVADIIKKHFYHEHPLDVEALKKELGDVLWYIATCATTLNVSLDEIAQMNIEKLEKRYPNGFNPEDSKNRKDE</sequence>
<keyword evidence="3" id="KW-1185">Reference proteome</keyword>
<evidence type="ECO:0000313" key="3">
    <source>
        <dbReference type="Proteomes" id="UP000751852"/>
    </source>
</evidence>
<gene>
    <name evidence="2" type="ORF">HHH54_04630</name>
</gene>